<keyword evidence="1" id="KW-0472">Membrane</keyword>
<gene>
    <name evidence="2" type="ORF">NCTC13028_02315</name>
</gene>
<dbReference type="Proteomes" id="UP000250223">
    <property type="component" value="Unassembled WGS sequence"/>
</dbReference>
<feature type="transmembrane region" description="Helical" evidence="1">
    <location>
        <begin position="38"/>
        <end position="58"/>
    </location>
</feature>
<keyword evidence="1" id="KW-1133">Transmembrane helix</keyword>
<feature type="transmembrane region" description="Helical" evidence="1">
    <location>
        <begin position="79"/>
        <end position="105"/>
    </location>
</feature>
<evidence type="ECO:0000313" key="3">
    <source>
        <dbReference type="Proteomes" id="UP000250223"/>
    </source>
</evidence>
<evidence type="ECO:0000256" key="1">
    <source>
        <dbReference type="SAM" id="Phobius"/>
    </source>
</evidence>
<feature type="transmembrane region" description="Helical" evidence="1">
    <location>
        <begin position="141"/>
        <end position="158"/>
    </location>
</feature>
<name>A0A2X2YC09_CLOCO</name>
<dbReference type="InterPro" id="IPR025699">
    <property type="entry name" value="ABC2_memb-like"/>
</dbReference>
<organism evidence="2 3">
    <name type="scientific">Clostridium cochlearium</name>
    <dbReference type="NCBI Taxonomy" id="1494"/>
    <lineage>
        <taxon>Bacteria</taxon>
        <taxon>Bacillati</taxon>
        <taxon>Bacillota</taxon>
        <taxon>Clostridia</taxon>
        <taxon>Eubacteriales</taxon>
        <taxon>Clostridiaceae</taxon>
        <taxon>Clostridium</taxon>
    </lineage>
</organism>
<dbReference type="AlphaFoldDB" id="A0A2X2YC09"/>
<proteinExistence type="predicted"/>
<dbReference type="EMBL" id="UAWC01000026">
    <property type="protein sequence ID" value="SQB36090.1"/>
    <property type="molecule type" value="Genomic_DNA"/>
</dbReference>
<sequence>MKNLIIRNLYLIKKQILLLILIYIPIFIRLFYSNDLDVFYYYKIILNLILILSLLSIEKSDCILISLPTTRKEIIISKYILLNIISVFVISFTWTICHFINYINVNSIPLIFSIKDMFSLILLANIIFGTLITLYYLEPMFFTFSLTLLFFIMFSKLYSLSNLMTNLNSISPFGLCFFLLFMFLSIHSSIKLFEDKDI</sequence>
<feature type="transmembrane region" description="Helical" evidence="1">
    <location>
        <begin position="170"/>
        <end position="190"/>
    </location>
</feature>
<reference evidence="2 3" key="1">
    <citation type="submission" date="2018-06" db="EMBL/GenBank/DDBJ databases">
        <authorList>
            <consortium name="Pathogen Informatics"/>
            <person name="Doyle S."/>
        </authorList>
    </citation>
    <scope>NUCLEOTIDE SEQUENCE [LARGE SCALE GENOMIC DNA]</scope>
    <source>
        <strain evidence="2 3">NCTC13028</strain>
    </source>
</reference>
<dbReference type="Pfam" id="PF13346">
    <property type="entry name" value="ABC2_membrane_5"/>
    <property type="match status" value="1"/>
</dbReference>
<accession>A0A2X2YC09</accession>
<evidence type="ECO:0000313" key="2">
    <source>
        <dbReference type="EMBL" id="SQB36090.1"/>
    </source>
</evidence>
<protein>
    <submittedName>
        <fullName evidence="2">Uncharacterized protein</fullName>
    </submittedName>
</protein>
<feature type="transmembrane region" description="Helical" evidence="1">
    <location>
        <begin position="16"/>
        <end position="32"/>
    </location>
</feature>
<keyword evidence="1" id="KW-0812">Transmembrane</keyword>
<dbReference type="RefSeq" id="WP_096636006.1">
    <property type="nucleotide sequence ID" value="NZ_CP173238.1"/>
</dbReference>
<feature type="transmembrane region" description="Helical" evidence="1">
    <location>
        <begin position="117"/>
        <end position="136"/>
    </location>
</feature>